<evidence type="ECO:0000256" key="6">
    <source>
        <dbReference type="RuleBase" id="RU004241"/>
    </source>
</evidence>
<dbReference type="PANTHER" id="PTHR31356:SF36">
    <property type="entry name" value="L-ASCORBATE PEROXIDASE 3"/>
    <property type="match status" value="1"/>
</dbReference>
<dbReference type="GO" id="GO:0034599">
    <property type="term" value="P:cellular response to oxidative stress"/>
    <property type="evidence" value="ECO:0007669"/>
    <property type="project" value="InterPro"/>
</dbReference>
<keyword evidence="1" id="KW-0575">Peroxidase</keyword>
<proteinExistence type="inferred from homology"/>
<keyword evidence="10" id="KW-1185">Reference proteome</keyword>
<sequence length="312" mass="34752">MLRIIIPVLLLISTVSALFTASELEVVKNLCNDILDRKPVLIAGFVRLIFHDCVGGCDGCVNLNLENWNGDRPNAGLATSISVLNGKYVELQQTVNISRADFWATCSVEALERARFLATNDMSKSLNISMLYGRADCILELTTTNADRFPNPRAGLAETLAWCNNTFNFNSTWCVAILGAHTLGQARPSASGFRGRWVADARHLNNAYFQDLRDKRWLQVNRKTVADPRWQFQARGQSMFMMLNADMCLLRDIQPDSAGRVVDPLDATPESSTKDDVETFADDNEEWIRVFKAAFKSIIETLPDGAAPLESI</sequence>
<dbReference type="PROSITE" id="PS50873">
    <property type="entry name" value="PEROXIDASE_4"/>
    <property type="match status" value="1"/>
</dbReference>
<evidence type="ECO:0000256" key="7">
    <source>
        <dbReference type="SAM" id="SignalP"/>
    </source>
</evidence>
<dbReference type="Gene3D" id="1.10.420.10">
    <property type="entry name" value="Peroxidase, domain 2"/>
    <property type="match status" value="1"/>
</dbReference>
<feature type="domain" description="Plant heme peroxidase family profile" evidence="8">
    <location>
        <begin position="25"/>
        <end position="295"/>
    </location>
</feature>
<dbReference type="Pfam" id="PF00141">
    <property type="entry name" value="peroxidase"/>
    <property type="match status" value="1"/>
</dbReference>
<dbReference type="GO" id="GO:0042744">
    <property type="term" value="P:hydrogen peroxide catabolic process"/>
    <property type="evidence" value="ECO:0007669"/>
    <property type="project" value="TreeGrafter"/>
</dbReference>
<dbReference type="SUPFAM" id="SSF48113">
    <property type="entry name" value="Heme-dependent peroxidases"/>
    <property type="match status" value="1"/>
</dbReference>
<keyword evidence="3" id="KW-0479">Metal-binding</keyword>
<dbReference type="EMBL" id="VXIV02002608">
    <property type="protein sequence ID" value="KAF6024195.1"/>
    <property type="molecule type" value="Genomic_DNA"/>
</dbReference>
<dbReference type="Proteomes" id="UP000593567">
    <property type="component" value="Unassembled WGS sequence"/>
</dbReference>
<evidence type="ECO:0000256" key="1">
    <source>
        <dbReference type="ARBA" id="ARBA00022559"/>
    </source>
</evidence>
<accession>A0A7J7JDM7</accession>
<comment type="caution">
    <text evidence="9">The sequence shown here is derived from an EMBL/GenBank/DDBJ whole genome shotgun (WGS) entry which is preliminary data.</text>
</comment>
<dbReference type="Gene3D" id="1.10.520.10">
    <property type="match status" value="1"/>
</dbReference>
<dbReference type="GO" id="GO:0000302">
    <property type="term" value="P:response to reactive oxygen species"/>
    <property type="evidence" value="ECO:0007669"/>
    <property type="project" value="TreeGrafter"/>
</dbReference>
<organism evidence="9 10">
    <name type="scientific">Bugula neritina</name>
    <name type="common">Brown bryozoan</name>
    <name type="synonym">Sertularia neritina</name>
    <dbReference type="NCBI Taxonomy" id="10212"/>
    <lineage>
        <taxon>Eukaryota</taxon>
        <taxon>Metazoa</taxon>
        <taxon>Spiralia</taxon>
        <taxon>Lophotrochozoa</taxon>
        <taxon>Bryozoa</taxon>
        <taxon>Gymnolaemata</taxon>
        <taxon>Cheilostomatida</taxon>
        <taxon>Flustrina</taxon>
        <taxon>Buguloidea</taxon>
        <taxon>Bugulidae</taxon>
        <taxon>Bugula</taxon>
    </lineage>
</organism>
<gene>
    <name evidence="9" type="ORF">EB796_017500</name>
</gene>
<dbReference type="InterPro" id="IPR002016">
    <property type="entry name" value="Haem_peroxidase"/>
</dbReference>
<dbReference type="InterPro" id="IPR044831">
    <property type="entry name" value="Ccp1-like"/>
</dbReference>
<keyword evidence="4" id="KW-0560">Oxidoreductase</keyword>
<dbReference type="OrthoDB" id="9970727at2759"/>
<evidence type="ECO:0000256" key="5">
    <source>
        <dbReference type="ARBA" id="ARBA00023004"/>
    </source>
</evidence>
<dbReference type="InterPro" id="IPR010255">
    <property type="entry name" value="Haem_peroxidase_sf"/>
</dbReference>
<keyword evidence="2" id="KW-0349">Heme</keyword>
<dbReference type="GO" id="GO:0004601">
    <property type="term" value="F:peroxidase activity"/>
    <property type="evidence" value="ECO:0007669"/>
    <property type="project" value="UniProtKB-KW"/>
</dbReference>
<dbReference type="PRINTS" id="PR00458">
    <property type="entry name" value="PEROXIDASE"/>
</dbReference>
<dbReference type="GO" id="GO:0020037">
    <property type="term" value="F:heme binding"/>
    <property type="evidence" value="ECO:0007669"/>
    <property type="project" value="InterPro"/>
</dbReference>
<dbReference type="AlphaFoldDB" id="A0A7J7JDM7"/>
<dbReference type="GO" id="GO:0046872">
    <property type="term" value="F:metal ion binding"/>
    <property type="evidence" value="ECO:0007669"/>
    <property type="project" value="UniProtKB-KW"/>
</dbReference>
<feature type="chain" id="PRO_5029503435" description="Plant heme peroxidase family profile domain-containing protein" evidence="7">
    <location>
        <begin position="18"/>
        <end position="312"/>
    </location>
</feature>
<feature type="signal peptide" evidence="7">
    <location>
        <begin position="1"/>
        <end position="17"/>
    </location>
</feature>
<evidence type="ECO:0000256" key="3">
    <source>
        <dbReference type="ARBA" id="ARBA00022723"/>
    </source>
</evidence>
<dbReference type="PANTHER" id="PTHR31356">
    <property type="entry name" value="THYLAKOID LUMENAL 29 KDA PROTEIN, CHLOROPLASTIC-RELATED"/>
    <property type="match status" value="1"/>
</dbReference>
<reference evidence="9" key="1">
    <citation type="submission" date="2020-06" db="EMBL/GenBank/DDBJ databases">
        <title>Draft genome of Bugula neritina, a colonial animal packing powerful symbionts and potential medicines.</title>
        <authorList>
            <person name="Rayko M."/>
        </authorList>
    </citation>
    <scope>NUCLEOTIDE SEQUENCE [LARGE SCALE GENOMIC DNA]</scope>
    <source>
        <strain evidence="9">Kwan_BN1</strain>
    </source>
</reference>
<protein>
    <recommendedName>
        <fullName evidence="8">Plant heme peroxidase family profile domain-containing protein</fullName>
    </recommendedName>
</protein>
<keyword evidence="5" id="KW-0408">Iron</keyword>
<evidence type="ECO:0000259" key="8">
    <source>
        <dbReference type="PROSITE" id="PS50873"/>
    </source>
</evidence>
<keyword evidence="7" id="KW-0732">Signal</keyword>
<evidence type="ECO:0000256" key="4">
    <source>
        <dbReference type="ARBA" id="ARBA00023002"/>
    </source>
</evidence>
<name>A0A7J7JDM7_BUGNE</name>
<evidence type="ECO:0000313" key="10">
    <source>
        <dbReference type="Proteomes" id="UP000593567"/>
    </source>
</evidence>
<comment type="similarity">
    <text evidence="6">Belongs to the peroxidase family.</text>
</comment>
<evidence type="ECO:0000313" key="9">
    <source>
        <dbReference type="EMBL" id="KAF6024195.1"/>
    </source>
</evidence>
<evidence type="ECO:0000256" key="2">
    <source>
        <dbReference type="ARBA" id="ARBA00022617"/>
    </source>
</evidence>